<reference evidence="2 3" key="1">
    <citation type="journal article" date="2011" name="Genome Biol.">
        <title>Comparative genome sequence analysis underscores mycoparasitism as the ancestral life style of Trichoderma.</title>
        <authorList>
            <person name="Kubicek C.P."/>
            <person name="Herrera-Estrella A."/>
            <person name="Seidl-Seiboth V."/>
            <person name="Martinez D.A."/>
            <person name="Druzhinina I.S."/>
            <person name="Thon M."/>
            <person name="Zeilinger S."/>
            <person name="Casas-Flores S."/>
            <person name="Horwitz B.A."/>
            <person name="Mukherjee P.K."/>
            <person name="Mukherjee M."/>
            <person name="Kredics L."/>
            <person name="Alcaraz L.D."/>
            <person name="Aerts A."/>
            <person name="Antal Z."/>
            <person name="Atanasova L."/>
            <person name="Cervantes-Badillo M.G."/>
            <person name="Challacombe J."/>
            <person name="Chertkov O."/>
            <person name="McCluskey K."/>
            <person name="Coulpier F."/>
            <person name="Deshpande N."/>
            <person name="von Doehren H."/>
            <person name="Ebbole D.J."/>
            <person name="Esquivel-Naranjo E.U."/>
            <person name="Fekete E."/>
            <person name="Flipphi M."/>
            <person name="Glaser F."/>
            <person name="Gomez-Rodriguez E.Y."/>
            <person name="Gruber S."/>
            <person name="Han C."/>
            <person name="Henrissat B."/>
            <person name="Hermosa R."/>
            <person name="Hernandez-Onate M."/>
            <person name="Karaffa L."/>
            <person name="Kosti I."/>
            <person name="Le Crom S."/>
            <person name="Lindquist E."/>
            <person name="Lucas S."/>
            <person name="Luebeck M."/>
            <person name="Luebeck P.S."/>
            <person name="Margeot A."/>
            <person name="Metz B."/>
            <person name="Misra M."/>
            <person name="Nevalainen H."/>
            <person name="Omann M."/>
            <person name="Packer N."/>
            <person name="Perrone G."/>
            <person name="Uresti-Rivera E.E."/>
            <person name="Salamov A."/>
            <person name="Schmoll M."/>
            <person name="Seiboth B."/>
            <person name="Shapiro H."/>
            <person name="Sukno S."/>
            <person name="Tamayo-Ramos J.A."/>
            <person name="Tisch D."/>
            <person name="Wiest A."/>
            <person name="Wilkinson H.H."/>
            <person name="Zhang M."/>
            <person name="Coutinho P.M."/>
            <person name="Kenerley C.M."/>
            <person name="Monte E."/>
            <person name="Baker S.E."/>
            <person name="Grigoriev I.V."/>
        </authorList>
    </citation>
    <scope>NUCLEOTIDE SEQUENCE [LARGE SCALE GENOMIC DNA]</scope>
    <source>
        <strain evidence="3">ATCC 20476 / IMI 206040</strain>
    </source>
</reference>
<dbReference type="Proteomes" id="UP000005426">
    <property type="component" value="Unassembled WGS sequence"/>
</dbReference>
<evidence type="ECO:0000313" key="2">
    <source>
        <dbReference type="EMBL" id="EHK49094.1"/>
    </source>
</evidence>
<name>G9NJM1_HYPAI</name>
<feature type="region of interest" description="Disordered" evidence="1">
    <location>
        <begin position="1"/>
        <end position="50"/>
    </location>
</feature>
<organism evidence="2 3">
    <name type="scientific">Hypocrea atroviridis (strain ATCC 20476 / IMI 206040)</name>
    <name type="common">Trichoderma atroviride</name>
    <dbReference type="NCBI Taxonomy" id="452589"/>
    <lineage>
        <taxon>Eukaryota</taxon>
        <taxon>Fungi</taxon>
        <taxon>Dikarya</taxon>
        <taxon>Ascomycota</taxon>
        <taxon>Pezizomycotina</taxon>
        <taxon>Sordariomycetes</taxon>
        <taxon>Hypocreomycetidae</taxon>
        <taxon>Hypocreales</taxon>
        <taxon>Hypocreaceae</taxon>
        <taxon>Trichoderma</taxon>
    </lineage>
</organism>
<gene>
    <name evidence="2" type="ORF">TRIATDRAFT_235838</name>
</gene>
<sequence length="72" mass="8259">MPSVCPMPFSPQKQKEEKKNTKRKKKRPFASCPFKTSSSPPNPPPPLEYFNTDTFKKKSLPISCHWSVPLKP</sequence>
<comment type="caution">
    <text evidence="2">The sequence shown here is derived from an EMBL/GenBank/DDBJ whole genome shotgun (WGS) entry which is preliminary data.</text>
</comment>
<keyword evidence="3" id="KW-1185">Reference proteome</keyword>
<proteinExistence type="predicted"/>
<evidence type="ECO:0000256" key="1">
    <source>
        <dbReference type="SAM" id="MobiDB-lite"/>
    </source>
</evidence>
<protein>
    <submittedName>
        <fullName evidence="2">Uncharacterized protein</fullName>
    </submittedName>
</protein>
<dbReference type="HOGENOM" id="CLU_2722551_0_0_1"/>
<dbReference type="EMBL" id="ABDG02000017">
    <property type="protein sequence ID" value="EHK49094.1"/>
    <property type="molecule type" value="Genomic_DNA"/>
</dbReference>
<evidence type="ECO:0000313" key="3">
    <source>
        <dbReference type="Proteomes" id="UP000005426"/>
    </source>
</evidence>
<dbReference type="AlphaFoldDB" id="G9NJM1"/>
<accession>G9NJM1</accession>